<accession>K2H374</accession>
<organism evidence="1">
    <name type="scientific">uncultured bacterium</name>
    <name type="common">gcode 4</name>
    <dbReference type="NCBI Taxonomy" id="1234023"/>
    <lineage>
        <taxon>Bacteria</taxon>
        <taxon>environmental samples</taxon>
    </lineage>
</organism>
<dbReference type="Gene3D" id="3.20.20.150">
    <property type="entry name" value="Divalent-metal-dependent TIM barrel enzymes"/>
    <property type="match status" value="1"/>
</dbReference>
<name>K2H374_9BACT</name>
<gene>
    <name evidence="1" type="ORF">ACD_2C00006G0001</name>
</gene>
<reference evidence="1" key="1">
    <citation type="journal article" date="2012" name="Science">
        <title>Fermentation, hydrogen, and sulfur metabolism in multiple uncultivated bacterial phyla.</title>
        <authorList>
            <person name="Wrighton K.C."/>
            <person name="Thomas B.C."/>
            <person name="Sharon I."/>
            <person name="Miller C.S."/>
            <person name="Castelle C.J."/>
            <person name="VerBerkmoes N.C."/>
            <person name="Wilkins M.J."/>
            <person name="Hettich R.L."/>
            <person name="Lipton M.S."/>
            <person name="Williams K.H."/>
            <person name="Long P.E."/>
            <person name="Banfield J.F."/>
        </authorList>
    </citation>
    <scope>NUCLEOTIDE SEQUENCE [LARGE SCALE GENOMIC DNA]</scope>
</reference>
<evidence type="ECO:0000313" key="1">
    <source>
        <dbReference type="EMBL" id="EKE30325.1"/>
    </source>
</evidence>
<sequence length="250" mass="29298">MLLVSTSTLKWYWLHKIFKLVSRSWYDGINLDVVSGDYDTEDAEYIKELSNEFIIPVVSITAYERKMDNKTVDGLIELAEIIWARIINFYPPYRADKETSWFSEYLPKVKAKKPALSLCVINVEPKTFLFFIPEYKDATLETIKKITQETSLSISNVDPTTWVDLLKTFTLLGKTIKNVFLSDKSGAKQDISLWKWDMPLESLLIKLKENWYKWLFTLKISPKELGIGKDESVLKKLEEQKKYFEKYFNA</sequence>
<proteinExistence type="predicted"/>
<comment type="caution">
    <text evidence="1">The sequence shown here is derived from an EMBL/GenBank/DDBJ whole genome shotgun (WGS) entry which is preliminary data.</text>
</comment>
<dbReference type="EMBL" id="AMFJ01000006">
    <property type="protein sequence ID" value="EKE30325.1"/>
    <property type="molecule type" value="Genomic_DNA"/>
</dbReference>
<protein>
    <submittedName>
        <fullName evidence="1">Uncharacterized protein</fullName>
    </submittedName>
</protein>
<dbReference type="AlphaFoldDB" id="K2H374"/>